<feature type="region of interest" description="Disordered" evidence="1">
    <location>
        <begin position="1"/>
        <end position="24"/>
    </location>
</feature>
<name>A0A843VW56_COLES</name>
<protein>
    <submittedName>
        <fullName evidence="2">Uncharacterized protein</fullName>
    </submittedName>
</protein>
<organism evidence="2 3">
    <name type="scientific">Colocasia esculenta</name>
    <name type="common">Wild taro</name>
    <name type="synonym">Arum esculentum</name>
    <dbReference type="NCBI Taxonomy" id="4460"/>
    <lineage>
        <taxon>Eukaryota</taxon>
        <taxon>Viridiplantae</taxon>
        <taxon>Streptophyta</taxon>
        <taxon>Embryophyta</taxon>
        <taxon>Tracheophyta</taxon>
        <taxon>Spermatophyta</taxon>
        <taxon>Magnoliopsida</taxon>
        <taxon>Liliopsida</taxon>
        <taxon>Araceae</taxon>
        <taxon>Aroideae</taxon>
        <taxon>Colocasieae</taxon>
        <taxon>Colocasia</taxon>
    </lineage>
</organism>
<accession>A0A843VW56</accession>
<evidence type="ECO:0000256" key="1">
    <source>
        <dbReference type="SAM" id="MobiDB-lite"/>
    </source>
</evidence>
<dbReference type="EMBL" id="NMUH01002200">
    <property type="protein sequence ID" value="MQL98517.1"/>
    <property type="molecule type" value="Genomic_DNA"/>
</dbReference>
<reference evidence="2" key="1">
    <citation type="submission" date="2017-07" db="EMBL/GenBank/DDBJ databases">
        <title>Taro Niue Genome Assembly and Annotation.</title>
        <authorList>
            <person name="Atibalentja N."/>
            <person name="Keating K."/>
            <person name="Fields C.J."/>
        </authorList>
    </citation>
    <scope>NUCLEOTIDE SEQUENCE</scope>
    <source>
        <strain evidence="2">Niue_2</strain>
        <tissue evidence="2">Leaf</tissue>
    </source>
</reference>
<dbReference type="Proteomes" id="UP000652761">
    <property type="component" value="Unassembled WGS sequence"/>
</dbReference>
<gene>
    <name evidence="2" type="ORF">Taro_031223</name>
</gene>
<feature type="compositionally biased region" description="Basic and acidic residues" evidence="1">
    <location>
        <begin position="7"/>
        <end position="22"/>
    </location>
</feature>
<keyword evidence="3" id="KW-1185">Reference proteome</keyword>
<comment type="caution">
    <text evidence="2">The sequence shown here is derived from an EMBL/GenBank/DDBJ whole genome shotgun (WGS) entry which is preliminary data.</text>
</comment>
<sequence>SFPTEPVTREAHPPTQVRESRRPHTRRLVLSRTVAEGLHHRQCNLLFCCTPRAGSFIFLRTSSLISLARLRPGHGRRARVRHVIGLTGLNNEDRHSFSRGCYCYHSHLPHPLTPLATAEAASSMPPQQLRTSCCRPTPACE</sequence>
<evidence type="ECO:0000313" key="2">
    <source>
        <dbReference type="EMBL" id="MQL98517.1"/>
    </source>
</evidence>
<feature type="non-terminal residue" evidence="2">
    <location>
        <position position="141"/>
    </location>
</feature>
<dbReference type="AlphaFoldDB" id="A0A843VW56"/>
<proteinExistence type="predicted"/>
<feature type="non-terminal residue" evidence="2">
    <location>
        <position position="1"/>
    </location>
</feature>
<evidence type="ECO:0000313" key="3">
    <source>
        <dbReference type="Proteomes" id="UP000652761"/>
    </source>
</evidence>